<accession>A0A7V7QII8</accession>
<keyword evidence="2" id="KW-0813">Transport</keyword>
<evidence type="ECO:0000313" key="4">
    <source>
        <dbReference type="EMBL" id="KAB1435706.1"/>
    </source>
</evidence>
<gene>
    <name evidence="4" type="ORF">F7O84_15075</name>
</gene>
<dbReference type="GO" id="GO:0005524">
    <property type="term" value="F:ATP binding"/>
    <property type="evidence" value="ECO:0007669"/>
    <property type="project" value="UniProtKB-KW"/>
</dbReference>
<keyword evidence="5" id="KW-1185">Reference proteome</keyword>
<proteinExistence type="inferred from homology"/>
<dbReference type="RefSeq" id="WP_151147119.1">
    <property type="nucleotide sequence ID" value="NZ_WAGX01000007.1"/>
</dbReference>
<dbReference type="InterPro" id="IPR027417">
    <property type="entry name" value="P-loop_NTPase"/>
</dbReference>
<evidence type="ECO:0000256" key="1">
    <source>
        <dbReference type="ARBA" id="ARBA00005417"/>
    </source>
</evidence>
<sequence length="218" mass="24835">MEETELINRIKQGDKSALNTLIEDNYQAVFSYFYRNTGNYHQAKDLTQEVFTKVINKRLGSFSGGMLRRIGIAQTLLNDPEILILDEPTAGLDPYERVRFRNILSELSGNRIVLLSTHIVTDLEFIAGQIILLRGGQVLKMEHTDNLISSVNSKVWSAVLSQEEFNQVKHQHRIGNIMQKSDGMEVRIISDKKPLAQAVLIQPILEDVYTYYFGGLHK</sequence>
<dbReference type="PANTHER" id="PTHR43335:SF2">
    <property type="entry name" value="ABC TRANSPORTER, ATP-BINDING PROTEIN"/>
    <property type="match status" value="1"/>
</dbReference>
<keyword evidence="4" id="KW-0067">ATP-binding</keyword>
<protein>
    <submittedName>
        <fullName evidence="4">ATP-binding cassette domain-containing protein</fullName>
    </submittedName>
</protein>
<dbReference type="PANTHER" id="PTHR43335">
    <property type="entry name" value="ABC TRANSPORTER, ATP-BINDING PROTEIN"/>
    <property type="match status" value="1"/>
</dbReference>
<feature type="domain" description="ABC transporter" evidence="3">
    <location>
        <begin position="52"/>
        <end position="90"/>
    </location>
</feature>
<dbReference type="GO" id="GO:0006352">
    <property type="term" value="P:DNA-templated transcription initiation"/>
    <property type="evidence" value="ECO:0007669"/>
    <property type="project" value="InterPro"/>
</dbReference>
<dbReference type="Gene3D" id="3.40.50.300">
    <property type="entry name" value="P-loop containing nucleotide triphosphate hydrolases"/>
    <property type="match status" value="1"/>
</dbReference>
<evidence type="ECO:0000259" key="3">
    <source>
        <dbReference type="Pfam" id="PF00005"/>
    </source>
</evidence>
<comment type="caution">
    <text evidence="4">The sequence shown here is derived from an EMBL/GenBank/DDBJ whole genome shotgun (WGS) entry which is preliminary data.</text>
</comment>
<dbReference type="AlphaFoldDB" id="A0A7V7QII8"/>
<evidence type="ECO:0000313" key="5">
    <source>
        <dbReference type="Proteomes" id="UP000461768"/>
    </source>
</evidence>
<dbReference type="GO" id="GO:0003700">
    <property type="term" value="F:DNA-binding transcription factor activity"/>
    <property type="evidence" value="ECO:0007669"/>
    <property type="project" value="InterPro"/>
</dbReference>
<name>A0A7V7QII8_9FIRM</name>
<dbReference type="GO" id="GO:0016887">
    <property type="term" value="F:ATP hydrolysis activity"/>
    <property type="evidence" value="ECO:0007669"/>
    <property type="project" value="InterPro"/>
</dbReference>
<comment type="similarity">
    <text evidence="1">Belongs to the ABC transporter superfamily.</text>
</comment>
<evidence type="ECO:0000256" key="2">
    <source>
        <dbReference type="ARBA" id="ARBA00022448"/>
    </source>
</evidence>
<dbReference type="Pfam" id="PF00005">
    <property type="entry name" value="ABC_tran"/>
    <property type="match status" value="1"/>
</dbReference>
<keyword evidence="4" id="KW-0547">Nucleotide-binding</keyword>
<dbReference type="InterPro" id="IPR003439">
    <property type="entry name" value="ABC_transporter-like_ATP-bd"/>
</dbReference>
<dbReference type="OrthoDB" id="9775135at2"/>
<reference evidence="4 5" key="2">
    <citation type="submission" date="2020-02" db="EMBL/GenBank/DDBJ databases">
        <title>Candidatus Galacturonibacter soehngenii shows hetero-acetogenic catabolism of galacturonic acid but lacks a canonical carbon monoxide dehydrogenase/acetyl-CoA synthase complex.</title>
        <authorList>
            <person name="Diender M."/>
            <person name="Stouten G.R."/>
            <person name="Petersen J.F."/>
            <person name="Nielsen P.H."/>
            <person name="Dueholm M.S."/>
            <person name="Pronk J.T."/>
            <person name="Van Loosdrecht M.C.M."/>
        </authorList>
    </citation>
    <scope>NUCLEOTIDE SEQUENCE [LARGE SCALE GENOMIC DNA]</scope>
    <source>
        <strain evidence="4">GalUA</strain>
    </source>
</reference>
<dbReference type="InterPro" id="IPR013325">
    <property type="entry name" value="RNA_pol_sigma_r2"/>
</dbReference>
<dbReference type="SUPFAM" id="SSF88946">
    <property type="entry name" value="Sigma2 domain of RNA polymerase sigma factors"/>
    <property type="match status" value="1"/>
</dbReference>
<dbReference type="SUPFAM" id="SSF52540">
    <property type="entry name" value="P-loop containing nucleoside triphosphate hydrolases"/>
    <property type="match status" value="1"/>
</dbReference>
<reference evidence="4 5" key="1">
    <citation type="submission" date="2019-09" db="EMBL/GenBank/DDBJ databases">
        <authorList>
            <person name="Valk L.C."/>
        </authorList>
    </citation>
    <scope>NUCLEOTIDE SEQUENCE [LARGE SCALE GENOMIC DNA]</scope>
    <source>
        <strain evidence="4">GalUA</strain>
    </source>
</reference>
<dbReference type="EMBL" id="WAGX01000007">
    <property type="protein sequence ID" value="KAB1435706.1"/>
    <property type="molecule type" value="Genomic_DNA"/>
</dbReference>
<dbReference type="Proteomes" id="UP000461768">
    <property type="component" value="Unassembled WGS sequence"/>
</dbReference>
<organism evidence="4 5">
    <name type="scientific">Candidatus Galacturonatibacter soehngenii</name>
    <dbReference type="NCBI Taxonomy" id="2307010"/>
    <lineage>
        <taxon>Bacteria</taxon>
        <taxon>Bacillati</taxon>
        <taxon>Bacillota</taxon>
        <taxon>Clostridia</taxon>
        <taxon>Lachnospirales</taxon>
        <taxon>Lachnospiraceae</taxon>
        <taxon>Candidatus Galacturonatibacter</taxon>
    </lineage>
</organism>